<evidence type="ECO:0000256" key="8">
    <source>
        <dbReference type="ARBA" id="ARBA00023136"/>
    </source>
</evidence>
<organism evidence="12 13">
    <name type="scientific">Ditylenchus dipsaci</name>
    <dbReference type="NCBI Taxonomy" id="166011"/>
    <lineage>
        <taxon>Eukaryota</taxon>
        <taxon>Metazoa</taxon>
        <taxon>Ecdysozoa</taxon>
        <taxon>Nematoda</taxon>
        <taxon>Chromadorea</taxon>
        <taxon>Rhabditida</taxon>
        <taxon>Tylenchina</taxon>
        <taxon>Tylenchomorpha</taxon>
        <taxon>Sphaerularioidea</taxon>
        <taxon>Anguinidae</taxon>
        <taxon>Anguininae</taxon>
        <taxon>Ditylenchus</taxon>
    </lineage>
</organism>
<dbReference type="AlphaFoldDB" id="A0A915D558"/>
<feature type="transmembrane region" description="Helical" evidence="10">
    <location>
        <begin position="640"/>
        <end position="662"/>
    </location>
</feature>
<keyword evidence="4" id="KW-1003">Cell membrane</keyword>
<dbReference type="GO" id="GO:0006820">
    <property type="term" value="P:monoatomic anion transport"/>
    <property type="evidence" value="ECO:0007669"/>
    <property type="project" value="InterPro"/>
</dbReference>
<keyword evidence="8 10" id="KW-0472">Membrane</keyword>
<dbReference type="GO" id="GO:0005452">
    <property type="term" value="F:solute:inorganic anion antiporter activity"/>
    <property type="evidence" value="ECO:0007669"/>
    <property type="project" value="InterPro"/>
</dbReference>
<evidence type="ECO:0000313" key="12">
    <source>
        <dbReference type="Proteomes" id="UP000887574"/>
    </source>
</evidence>
<dbReference type="PANTHER" id="PTHR11453:SF121">
    <property type="entry name" value="ANION TRANSPORTER ABTS-2"/>
    <property type="match status" value="1"/>
</dbReference>
<dbReference type="SUPFAM" id="SSF55804">
    <property type="entry name" value="Phoshotransferase/anion transport protein"/>
    <property type="match status" value="1"/>
</dbReference>
<comment type="subcellular location">
    <subcellularLocation>
        <location evidence="1">Cell membrane</location>
        <topology evidence="1">Multi-pass membrane protein</topology>
    </subcellularLocation>
</comment>
<evidence type="ECO:0000256" key="10">
    <source>
        <dbReference type="SAM" id="Phobius"/>
    </source>
</evidence>
<accession>A0A915D558</accession>
<dbReference type="Gene3D" id="3.40.930.10">
    <property type="entry name" value="Mannitol-specific EII, Chain A"/>
    <property type="match status" value="1"/>
</dbReference>
<sequence length="829" mass="93564">MAVDSTLNKDSVSANFTSNLNKGNSPGHDLESGEEMQINANSDNSDQKEPNAKVPEIKSTQTIGHHNQFLMDRRQKLLPWKDFSSEVRGALDVRHLLDTSSVLLNVHETDLSKILERMVEELPTIKIKSKIGDKDVSAARKKSVRSKPIDYSQIHDKLFSLGNADHFQVTNIEHRLQSLIASEEGMVEDQSWFTLYCSSDDVTETRVSFARLHKPTNFGAGLGDVVFVILVIGPIQQKDTKSALETARTFATLFADAELRNELMLLPHQSACQKQFLEVLEKYTEKLAVSTNDKPNNDSESIGVEESNKKTYIPGKGIIDDFRRRIHHYKSDFTDGFADRRAVQKTISSAVFLYFAILPTAVALGMLNDSNTNGRINVNKEILSQWIGGLFFGLFGGQLFLVMLSTAPISIYIQVIQQISFATGHDFFKLYTMVGLWCSFLLAVFAFFQFSAVMKYAKRSLEELFGLFISLALLFEALKALFETFGRYDSCIHKSNTSIVEYSSDPLACDRSVSLLFLILLCGTVWLSISLYSFRSTPYLTKGKRELLSDYALPIAVILMALVSNLWFADIPRESFTYNSSLPVLTFSKFWELPLQGHLICFGLGIPLAVLFFMDQMIVTNTVDNTQNNLKKGGASNWDLLVVSLMNAILSLIGLPWMHGALPQAFLHLRSQADVEDRLVNGAIQQVIVKNRESRLATLIAHGLMVPTYFFLLPYLKFFPTSVFHGLFLYLAFSSTIGNEFCQRIALLFTEQRSYPPYHYNRRVPQRIIHTFTLIELLQLVLLFAVGFAPWPVVQLMFPVVTFLFIPFRSLILPCFISQKHLEVLDGVH</sequence>
<keyword evidence="5 10" id="KW-0812">Transmembrane</keyword>
<dbReference type="GO" id="GO:0050801">
    <property type="term" value="P:monoatomic ion homeostasis"/>
    <property type="evidence" value="ECO:0007669"/>
    <property type="project" value="TreeGrafter"/>
</dbReference>
<keyword evidence="12" id="KW-1185">Reference proteome</keyword>
<evidence type="ECO:0000256" key="2">
    <source>
        <dbReference type="ARBA" id="ARBA00010993"/>
    </source>
</evidence>
<evidence type="ECO:0000256" key="3">
    <source>
        <dbReference type="ARBA" id="ARBA00022448"/>
    </source>
</evidence>
<name>A0A915D558_9BILA</name>
<evidence type="ECO:0000256" key="7">
    <source>
        <dbReference type="ARBA" id="ARBA00023065"/>
    </source>
</evidence>
<feature type="transmembrane region" description="Helical" evidence="10">
    <location>
        <begin position="513"/>
        <end position="531"/>
    </location>
</feature>
<dbReference type="InterPro" id="IPR016152">
    <property type="entry name" value="PTrfase/Anion_transptr"/>
</dbReference>
<evidence type="ECO:0000313" key="13">
    <source>
        <dbReference type="WBParaSite" id="jg1613"/>
    </source>
</evidence>
<evidence type="ECO:0000256" key="4">
    <source>
        <dbReference type="ARBA" id="ARBA00022475"/>
    </source>
</evidence>
<feature type="transmembrane region" description="Helical" evidence="10">
    <location>
        <begin position="796"/>
        <end position="817"/>
    </location>
</feature>
<feature type="compositionally biased region" description="Polar residues" evidence="9">
    <location>
        <begin position="1"/>
        <end position="24"/>
    </location>
</feature>
<keyword evidence="3" id="KW-0813">Transport</keyword>
<dbReference type="PANTHER" id="PTHR11453">
    <property type="entry name" value="ANION EXCHANGE PROTEIN"/>
    <property type="match status" value="1"/>
</dbReference>
<dbReference type="Proteomes" id="UP000887574">
    <property type="component" value="Unplaced"/>
</dbReference>
<feature type="transmembrane region" description="Helical" evidence="10">
    <location>
        <begin position="590"/>
        <end position="614"/>
    </location>
</feature>
<reference evidence="13" key="1">
    <citation type="submission" date="2022-11" db="UniProtKB">
        <authorList>
            <consortium name="WormBaseParasite"/>
        </authorList>
    </citation>
    <scope>IDENTIFICATION</scope>
</reference>
<dbReference type="WBParaSite" id="jg1613">
    <property type="protein sequence ID" value="jg1613"/>
    <property type="gene ID" value="jg1613"/>
</dbReference>
<feature type="transmembrane region" description="Helical" evidence="10">
    <location>
        <begin position="350"/>
        <end position="367"/>
    </location>
</feature>
<feature type="transmembrane region" description="Helical" evidence="10">
    <location>
        <begin position="551"/>
        <end position="569"/>
    </location>
</feature>
<feature type="transmembrane region" description="Helical" evidence="10">
    <location>
        <begin position="464"/>
        <end position="482"/>
    </location>
</feature>
<keyword evidence="7" id="KW-0406">Ion transport</keyword>
<dbReference type="Pfam" id="PF00955">
    <property type="entry name" value="HCO3_cotransp"/>
    <property type="match status" value="2"/>
</dbReference>
<dbReference type="GO" id="GO:0016323">
    <property type="term" value="C:basolateral plasma membrane"/>
    <property type="evidence" value="ECO:0007669"/>
    <property type="project" value="TreeGrafter"/>
</dbReference>
<evidence type="ECO:0000256" key="9">
    <source>
        <dbReference type="SAM" id="MobiDB-lite"/>
    </source>
</evidence>
<feature type="transmembrane region" description="Helical" evidence="10">
    <location>
        <begin position="387"/>
        <end position="409"/>
    </location>
</feature>
<evidence type="ECO:0000256" key="1">
    <source>
        <dbReference type="ARBA" id="ARBA00004651"/>
    </source>
</evidence>
<feature type="region of interest" description="Disordered" evidence="9">
    <location>
        <begin position="1"/>
        <end position="66"/>
    </location>
</feature>
<dbReference type="InterPro" id="IPR003020">
    <property type="entry name" value="HCO3_transpt_euk"/>
</dbReference>
<keyword evidence="6 10" id="KW-1133">Transmembrane helix</keyword>
<proteinExistence type="inferred from homology"/>
<dbReference type="Gene3D" id="1.10.287.570">
    <property type="entry name" value="Helical hairpin bin"/>
    <property type="match status" value="1"/>
</dbReference>
<dbReference type="InterPro" id="IPR011531">
    <property type="entry name" value="HCO3_transpt-like_TM_dom"/>
</dbReference>
<evidence type="ECO:0000259" key="11">
    <source>
        <dbReference type="Pfam" id="PF00955"/>
    </source>
</evidence>
<comment type="similarity">
    <text evidence="2">Belongs to the anion exchanger (TC 2.A.31) family.</text>
</comment>
<evidence type="ECO:0000256" key="5">
    <source>
        <dbReference type="ARBA" id="ARBA00022692"/>
    </source>
</evidence>
<feature type="domain" description="Bicarbonate transporter-like transmembrane" evidence="11">
    <location>
        <begin position="316"/>
        <end position="495"/>
    </location>
</feature>
<evidence type="ECO:0000256" key="6">
    <source>
        <dbReference type="ARBA" id="ARBA00022989"/>
    </source>
</evidence>
<feature type="transmembrane region" description="Helical" evidence="10">
    <location>
        <begin position="430"/>
        <end position="452"/>
    </location>
</feature>
<feature type="domain" description="Bicarbonate transporter-like transmembrane" evidence="11">
    <location>
        <begin position="501"/>
        <end position="827"/>
    </location>
</feature>
<protein>
    <submittedName>
        <fullName evidence="13">Bicarbonate transporter-like transmembrane domain-containing protein</fullName>
    </submittedName>
</protein>
<feature type="transmembrane region" description="Helical" evidence="10">
    <location>
        <begin position="768"/>
        <end position="790"/>
    </location>
</feature>